<evidence type="ECO:0000313" key="4">
    <source>
        <dbReference type="Proteomes" id="UP001500542"/>
    </source>
</evidence>
<feature type="transmembrane region" description="Helical" evidence="1">
    <location>
        <begin position="28"/>
        <end position="45"/>
    </location>
</feature>
<protein>
    <recommendedName>
        <fullName evidence="2">Pyrrolo-quinoline quinone repeat domain-containing protein</fullName>
    </recommendedName>
</protein>
<evidence type="ECO:0000313" key="3">
    <source>
        <dbReference type="EMBL" id="GAA0923358.1"/>
    </source>
</evidence>
<evidence type="ECO:0000256" key="1">
    <source>
        <dbReference type="SAM" id="Phobius"/>
    </source>
</evidence>
<feature type="transmembrane region" description="Helical" evidence="1">
    <location>
        <begin position="52"/>
        <end position="72"/>
    </location>
</feature>
<keyword evidence="1" id="KW-0812">Transmembrane</keyword>
<gene>
    <name evidence="3" type="ORF">GCM10009554_01450</name>
</gene>
<reference evidence="3 4" key="1">
    <citation type="journal article" date="2019" name="Int. J. Syst. Evol. Microbiol.">
        <title>The Global Catalogue of Microorganisms (GCM) 10K type strain sequencing project: providing services to taxonomists for standard genome sequencing and annotation.</title>
        <authorList>
            <consortium name="The Broad Institute Genomics Platform"/>
            <consortium name="The Broad Institute Genome Sequencing Center for Infectious Disease"/>
            <person name="Wu L."/>
            <person name="Ma J."/>
        </authorList>
    </citation>
    <scope>NUCLEOTIDE SEQUENCE [LARGE SCALE GENOMIC DNA]</scope>
    <source>
        <strain evidence="3 4">JCM 10977</strain>
    </source>
</reference>
<dbReference type="Proteomes" id="UP001500542">
    <property type="component" value="Unassembled WGS sequence"/>
</dbReference>
<feature type="domain" description="Pyrrolo-quinoline quinone repeat" evidence="2">
    <location>
        <begin position="114"/>
        <end position="254"/>
    </location>
</feature>
<comment type="caution">
    <text evidence="3">The sequence shown here is derived from an EMBL/GenBank/DDBJ whole genome shotgun (WGS) entry which is preliminary data.</text>
</comment>
<proteinExistence type="predicted"/>
<dbReference type="EMBL" id="BAAAHK010000001">
    <property type="protein sequence ID" value="GAA0923358.1"/>
    <property type="molecule type" value="Genomic_DNA"/>
</dbReference>
<evidence type="ECO:0000259" key="2">
    <source>
        <dbReference type="Pfam" id="PF13360"/>
    </source>
</evidence>
<sequence>MPKRTAALVVLAVAVAAAALTIVLDWGWSAWIATLAIAAVALIVATWRSRPVLRTAAVVAAVAVVAAGILVVRVPPIRSAGWESGSDARLIAADDQLAVLLNQKTHAVQGRAISDGREVWKNSFGSSGTVRSQQLGTDAVLLYGDNQASVVSLADGKTRWQQDVGQQEPFTTNGDVVVFSGGKTTTGVEVQTGKKLWTYSGEATAGSGGQSSYNARRWVPRSDWIVIRGDSESAPVTVLDARTGQVAATVQVKSNDFVVAGKSFVEFGYTKLGRRLAKGTPLAGGKPWQAEFARSNSQESLDVVDGKARALYDTKAVYLDPGSGTVREVPIEDDWSVNWFNGGFGGRYVAVEQRDRDRSVDAWAVADTITGKLVNLAGRGQTVDLSIEQFSNDTAISRTTVVDAVGAKSDRYAWITDGVEHGQISTAGSRQRVGSAAGVVQLGQRILVLRKD</sequence>
<dbReference type="RefSeq" id="WP_343963635.1">
    <property type="nucleotide sequence ID" value="NZ_BAAAHK010000001.1"/>
</dbReference>
<keyword evidence="1" id="KW-1133">Transmembrane helix</keyword>
<keyword evidence="1" id="KW-0472">Membrane</keyword>
<dbReference type="Gene3D" id="2.40.128.630">
    <property type="match status" value="1"/>
</dbReference>
<dbReference type="InterPro" id="IPR011047">
    <property type="entry name" value="Quinoprotein_ADH-like_sf"/>
</dbReference>
<organism evidence="3 4">
    <name type="scientific">Kribbella koreensis</name>
    <dbReference type="NCBI Taxonomy" id="57909"/>
    <lineage>
        <taxon>Bacteria</taxon>
        <taxon>Bacillati</taxon>
        <taxon>Actinomycetota</taxon>
        <taxon>Actinomycetes</taxon>
        <taxon>Propionibacteriales</taxon>
        <taxon>Kribbellaceae</taxon>
        <taxon>Kribbella</taxon>
    </lineage>
</organism>
<accession>A0ABN1P6L2</accession>
<name>A0ABN1P6L2_9ACTN</name>
<dbReference type="Pfam" id="PF13360">
    <property type="entry name" value="PQQ_2"/>
    <property type="match status" value="1"/>
</dbReference>
<dbReference type="InterPro" id="IPR002372">
    <property type="entry name" value="PQQ_rpt_dom"/>
</dbReference>
<keyword evidence="4" id="KW-1185">Reference proteome</keyword>
<dbReference type="SUPFAM" id="SSF50998">
    <property type="entry name" value="Quinoprotein alcohol dehydrogenase-like"/>
    <property type="match status" value="1"/>
</dbReference>